<dbReference type="AlphaFoldDB" id="A0A9W7MJF1"/>
<dbReference type="OrthoDB" id="6752380at2759"/>
<dbReference type="InterPro" id="IPR036397">
    <property type="entry name" value="RNaseH_sf"/>
</dbReference>
<dbReference type="EMBL" id="BSYR01000038">
    <property type="protein sequence ID" value="GMJ04194.1"/>
    <property type="molecule type" value="Genomic_DNA"/>
</dbReference>
<proteinExistence type="predicted"/>
<dbReference type="SUPFAM" id="SSF53098">
    <property type="entry name" value="Ribonuclease H-like"/>
    <property type="match status" value="1"/>
</dbReference>
<evidence type="ECO:0008006" key="3">
    <source>
        <dbReference type="Google" id="ProtNLM"/>
    </source>
</evidence>
<comment type="caution">
    <text evidence="1">The sequence shown here is derived from an EMBL/GenBank/DDBJ whole genome shotgun (WGS) entry which is preliminary data.</text>
</comment>
<sequence>MRKDVRQFVRECRICQRMKSDSLSPAGLLQPLNILNQVFEDIALDFITSLPKSNGKEAILGVIKLHGIPKSMVSDRDRIFVSELWKEMLRLQGT</sequence>
<name>A0A9W7MJF1_HIBTR</name>
<protein>
    <recommendedName>
        <fullName evidence="3">Integrase catalytic domain-containing protein</fullName>
    </recommendedName>
</protein>
<keyword evidence="2" id="KW-1185">Reference proteome</keyword>
<organism evidence="1 2">
    <name type="scientific">Hibiscus trionum</name>
    <name type="common">Flower of an hour</name>
    <dbReference type="NCBI Taxonomy" id="183268"/>
    <lineage>
        <taxon>Eukaryota</taxon>
        <taxon>Viridiplantae</taxon>
        <taxon>Streptophyta</taxon>
        <taxon>Embryophyta</taxon>
        <taxon>Tracheophyta</taxon>
        <taxon>Spermatophyta</taxon>
        <taxon>Magnoliopsida</taxon>
        <taxon>eudicotyledons</taxon>
        <taxon>Gunneridae</taxon>
        <taxon>Pentapetalae</taxon>
        <taxon>rosids</taxon>
        <taxon>malvids</taxon>
        <taxon>Malvales</taxon>
        <taxon>Malvaceae</taxon>
        <taxon>Malvoideae</taxon>
        <taxon>Hibiscus</taxon>
    </lineage>
</organism>
<dbReference type="PANTHER" id="PTHR35046">
    <property type="entry name" value="ZINC KNUCKLE (CCHC-TYPE) FAMILY PROTEIN"/>
    <property type="match status" value="1"/>
</dbReference>
<evidence type="ECO:0000313" key="1">
    <source>
        <dbReference type="EMBL" id="GMJ04194.1"/>
    </source>
</evidence>
<gene>
    <name evidence="1" type="ORF">HRI_004088600</name>
</gene>
<dbReference type="GO" id="GO:0003676">
    <property type="term" value="F:nucleic acid binding"/>
    <property type="evidence" value="ECO:0007669"/>
    <property type="project" value="InterPro"/>
</dbReference>
<accession>A0A9W7MJF1</accession>
<evidence type="ECO:0000313" key="2">
    <source>
        <dbReference type="Proteomes" id="UP001165190"/>
    </source>
</evidence>
<dbReference type="InterPro" id="IPR012337">
    <property type="entry name" value="RNaseH-like_sf"/>
</dbReference>
<dbReference type="PANTHER" id="PTHR35046:SF18">
    <property type="entry name" value="RNA-DIRECTED DNA POLYMERASE"/>
    <property type="match status" value="1"/>
</dbReference>
<dbReference type="Proteomes" id="UP001165190">
    <property type="component" value="Unassembled WGS sequence"/>
</dbReference>
<reference evidence="1" key="1">
    <citation type="submission" date="2023-05" db="EMBL/GenBank/DDBJ databases">
        <title>Genome and transcriptome analyses reveal genes involved in the formation of fine ridges on petal epidermal cells in Hibiscus trionum.</title>
        <authorList>
            <person name="Koshimizu S."/>
            <person name="Masuda S."/>
            <person name="Ishii T."/>
            <person name="Shirasu K."/>
            <person name="Hoshino A."/>
            <person name="Arita M."/>
        </authorList>
    </citation>
    <scope>NUCLEOTIDE SEQUENCE</scope>
    <source>
        <strain evidence="1">Hamamatsu line</strain>
    </source>
</reference>
<dbReference type="Gene3D" id="3.30.420.10">
    <property type="entry name" value="Ribonuclease H-like superfamily/Ribonuclease H"/>
    <property type="match status" value="1"/>
</dbReference>